<dbReference type="EMBL" id="AGBW02011926">
    <property type="protein sequence ID" value="OWR45899.1"/>
    <property type="molecule type" value="Genomic_DNA"/>
</dbReference>
<gene>
    <name evidence="1" type="ORF">KGM_213713</name>
</gene>
<name>A0A212EWN8_DANPL</name>
<dbReference type="Proteomes" id="UP000007151">
    <property type="component" value="Unassembled WGS sequence"/>
</dbReference>
<proteinExistence type="predicted"/>
<dbReference type="eggNOG" id="ENOG502SGND">
    <property type="taxonomic scope" value="Eukaryota"/>
</dbReference>
<protein>
    <submittedName>
        <fullName evidence="1">Ecdysteroid 22-kinase</fullName>
    </submittedName>
</protein>
<dbReference type="InParanoid" id="A0A212EWN8"/>
<dbReference type="PANTHER" id="PTHR11012:SF30">
    <property type="entry name" value="PROTEIN KINASE-LIKE DOMAIN-CONTAINING"/>
    <property type="match status" value="1"/>
</dbReference>
<organism evidence="1 2">
    <name type="scientific">Danaus plexippus plexippus</name>
    <dbReference type="NCBI Taxonomy" id="278856"/>
    <lineage>
        <taxon>Eukaryota</taxon>
        <taxon>Metazoa</taxon>
        <taxon>Ecdysozoa</taxon>
        <taxon>Arthropoda</taxon>
        <taxon>Hexapoda</taxon>
        <taxon>Insecta</taxon>
        <taxon>Pterygota</taxon>
        <taxon>Neoptera</taxon>
        <taxon>Endopterygota</taxon>
        <taxon>Lepidoptera</taxon>
        <taxon>Glossata</taxon>
        <taxon>Ditrysia</taxon>
        <taxon>Papilionoidea</taxon>
        <taxon>Nymphalidae</taxon>
        <taxon>Danainae</taxon>
        <taxon>Danaini</taxon>
        <taxon>Danaina</taxon>
        <taxon>Danaus</taxon>
        <taxon>Danaus</taxon>
    </lineage>
</organism>
<dbReference type="GO" id="GO:0016301">
    <property type="term" value="F:kinase activity"/>
    <property type="evidence" value="ECO:0007669"/>
    <property type="project" value="UniProtKB-KW"/>
</dbReference>
<evidence type="ECO:0000313" key="1">
    <source>
        <dbReference type="EMBL" id="OWR45899.1"/>
    </source>
</evidence>
<dbReference type="KEGG" id="dpl:KGM_213713"/>
<accession>A0A212EWN8</accession>
<keyword evidence="2" id="KW-1185">Reference proteome</keyword>
<comment type="caution">
    <text evidence="1">The sequence shown here is derived from an EMBL/GenBank/DDBJ whole genome shotgun (WGS) entry which is preliminary data.</text>
</comment>
<evidence type="ECO:0000313" key="2">
    <source>
        <dbReference type="Proteomes" id="UP000007151"/>
    </source>
</evidence>
<dbReference type="InterPro" id="IPR004119">
    <property type="entry name" value="EcKL"/>
</dbReference>
<dbReference type="AlphaFoldDB" id="A0A212EWN8"/>
<dbReference type="Pfam" id="PF02958">
    <property type="entry name" value="EcKL"/>
    <property type="match status" value="1"/>
</dbReference>
<sequence length="194" mass="23138">MTDAKKALRVLLDKVLQERRYEPSEIKIQEMPSGGQNYTSALFLISICLPEKELKLFAKVANIGKELRDIMQADWLYGTERFVYTRLMHLYNELQKDLKDEYRYVFPEFYGISEETGKETVIMENLVESGYEEYDRFKSLDWDHGRIELECAHLFWETRSLHLDHMFHRYTELFHFYHTLNTAVTEDVGLGDYP</sequence>
<dbReference type="PANTHER" id="PTHR11012">
    <property type="entry name" value="PROTEIN KINASE-LIKE DOMAIN-CONTAINING"/>
    <property type="match status" value="1"/>
</dbReference>
<reference evidence="1 2" key="1">
    <citation type="journal article" date="2011" name="Cell">
        <title>The monarch butterfly genome yields insights into long-distance migration.</title>
        <authorList>
            <person name="Zhan S."/>
            <person name="Merlin C."/>
            <person name="Boore J.L."/>
            <person name="Reppert S.M."/>
        </authorList>
    </citation>
    <scope>NUCLEOTIDE SEQUENCE [LARGE SCALE GENOMIC DNA]</scope>
    <source>
        <strain evidence="1">F-2</strain>
    </source>
</reference>